<dbReference type="EMBL" id="JBHSMK010000009">
    <property type="protein sequence ID" value="MFC5437731.1"/>
    <property type="molecule type" value="Genomic_DNA"/>
</dbReference>
<comment type="caution">
    <text evidence="2">The sequence shown here is derived from an EMBL/GenBank/DDBJ whole genome shotgun (WGS) entry which is preliminary data.</text>
</comment>
<accession>A0ABW0JPF4</accession>
<keyword evidence="3" id="KW-1185">Reference proteome</keyword>
<protein>
    <recommendedName>
        <fullName evidence="4">Tol-pal system protein YbgF</fullName>
    </recommendedName>
</protein>
<dbReference type="RefSeq" id="WP_377306326.1">
    <property type="nucleotide sequence ID" value="NZ_JBHSMK010000009.1"/>
</dbReference>
<reference evidence="3" key="1">
    <citation type="journal article" date="2019" name="Int. J. Syst. Evol. Microbiol.">
        <title>The Global Catalogue of Microorganisms (GCM) 10K type strain sequencing project: providing services to taxonomists for standard genome sequencing and annotation.</title>
        <authorList>
            <consortium name="The Broad Institute Genomics Platform"/>
            <consortium name="The Broad Institute Genome Sequencing Center for Infectious Disease"/>
            <person name="Wu L."/>
            <person name="Ma J."/>
        </authorList>
    </citation>
    <scope>NUCLEOTIDE SEQUENCE [LARGE SCALE GENOMIC DNA]</scope>
    <source>
        <strain evidence="3">JCM 17130</strain>
    </source>
</reference>
<proteinExistence type="predicted"/>
<evidence type="ECO:0008006" key="4">
    <source>
        <dbReference type="Google" id="ProtNLM"/>
    </source>
</evidence>
<organism evidence="2 3">
    <name type="scientific">Rhodanobacter umsongensis</name>
    <dbReference type="NCBI Taxonomy" id="633153"/>
    <lineage>
        <taxon>Bacteria</taxon>
        <taxon>Pseudomonadati</taxon>
        <taxon>Pseudomonadota</taxon>
        <taxon>Gammaproteobacteria</taxon>
        <taxon>Lysobacterales</taxon>
        <taxon>Rhodanobacteraceae</taxon>
        <taxon>Rhodanobacter</taxon>
    </lineage>
</organism>
<dbReference type="Proteomes" id="UP001596013">
    <property type="component" value="Unassembled WGS sequence"/>
</dbReference>
<sequence>MRCLQLIGLAGFIVASAVWARPGPSEPERVVSAAPLPSALHQSVARHRAEVRRLERDLARQESDSKQASRRLQQQDQAIAELQKQLHELQVAAPADRH</sequence>
<gene>
    <name evidence="2" type="ORF">ACFPME_14305</name>
</gene>
<evidence type="ECO:0000256" key="1">
    <source>
        <dbReference type="SAM" id="MobiDB-lite"/>
    </source>
</evidence>
<feature type="compositionally biased region" description="Basic and acidic residues" evidence="1">
    <location>
        <begin position="56"/>
        <end position="67"/>
    </location>
</feature>
<name>A0ABW0JPF4_9GAMM</name>
<feature type="region of interest" description="Disordered" evidence="1">
    <location>
        <begin position="56"/>
        <end position="76"/>
    </location>
</feature>
<evidence type="ECO:0000313" key="3">
    <source>
        <dbReference type="Proteomes" id="UP001596013"/>
    </source>
</evidence>
<evidence type="ECO:0000313" key="2">
    <source>
        <dbReference type="EMBL" id="MFC5437731.1"/>
    </source>
</evidence>